<dbReference type="AlphaFoldDB" id="A0AAV9HED7"/>
<dbReference type="Proteomes" id="UP001321749">
    <property type="component" value="Unassembled WGS sequence"/>
</dbReference>
<reference evidence="1" key="1">
    <citation type="journal article" date="2023" name="Mol. Phylogenet. Evol.">
        <title>Genome-scale phylogeny and comparative genomics of the fungal order Sordariales.</title>
        <authorList>
            <person name="Hensen N."/>
            <person name="Bonometti L."/>
            <person name="Westerberg I."/>
            <person name="Brannstrom I.O."/>
            <person name="Guillou S."/>
            <person name="Cros-Aarteil S."/>
            <person name="Calhoun S."/>
            <person name="Haridas S."/>
            <person name="Kuo A."/>
            <person name="Mondo S."/>
            <person name="Pangilinan J."/>
            <person name="Riley R."/>
            <person name="LaButti K."/>
            <person name="Andreopoulos B."/>
            <person name="Lipzen A."/>
            <person name="Chen C."/>
            <person name="Yan M."/>
            <person name="Daum C."/>
            <person name="Ng V."/>
            <person name="Clum A."/>
            <person name="Steindorff A."/>
            <person name="Ohm R.A."/>
            <person name="Martin F."/>
            <person name="Silar P."/>
            <person name="Natvig D.O."/>
            <person name="Lalanne C."/>
            <person name="Gautier V."/>
            <person name="Ament-Velasquez S.L."/>
            <person name="Kruys A."/>
            <person name="Hutchinson M.I."/>
            <person name="Powell A.J."/>
            <person name="Barry K."/>
            <person name="Miller A.N."/>
            <person name="Grigoriev I.V."/>
            <person name="Debuchy R."/>
            <person name="Gladieux P."/>
            <person name="Hiltunen Thoren M."/>
            <person name="Johannesson H."/>
        </authorList>
    </citation>
    <scope>NUCLEOTIDE SEQUENCE</scope>
    <source>
        <strain evidence="1">PSN324</strain>
    </source>
</reference>
<evidence type="ECO:0000313" key="2">
    <source>
        <dbReference type="Proteomes" id="UP001321749"/>
    </source>
</evidence>
<dbReference type="EMBL" id="MU865076">
    <property type="protein sequence ID" value="KAK4458266.1"/>
    <property type="molecule type" value="Genomic_DNA"/>
</dbReference>
<reference evidence="1" key="2">
    <citation type="submission" date="2023-06" db="EMBL/GenBank/DDBJ databases">
        <authorList>
            <consortium name="Lawrence Berkeley National Laboratory"/>
            <person name="Mondo S.J."/>
            <person name="Hensen N."/>
            <person name="Bonometti L."/>
            <person name="Westerberg I."/>
            <person name="Brannstrom I.O."/>
            <person name="Guillou S."/>
            <person name="Cros-Aarteil S."/>
            <person name="Calhoun S."/>
            <person name="Haridas S."/>
            <person name="Kuo A."/>
            <person name="Pangilinan J."/>
            <person name="Riley R."/>
            <person name="Labutti K."/>
            <person name="Andreopoulos B."/>
            <person name="Lipzen A."/>
            <person name="Chen C."/>
            <person name="Yanf M."/>
            <person name="Daum C."/>
            <person name="Ng V."/>
            <person name="Clum A."/>
            <person name="Steindorff A."/>
            <person name="Ohm R."/>
            <person name="Martin F."/>
            <person name="Silar P."/>
            <person name="Natvig D."/>
            <person name="Lalanne C."/>
            <person name="Gautier V."/>
            <person name="Ament-Velasquez S.L."/>
            <person name="Kruys A."/>
            <person name="Hutchinson M.I."/>
            <person name="Powell A.J."/>
            <person name="Barry K."/>
            <person name="Miller A.N."/>
            <person name="Grigoriev I.V."/>
            <person name="Debuchy R."/>
            <person name="Gladieux P."/>
            <person name="Thoren M.H."/>
            <person name="Johannesson H."/>
        </authorList>
    </citation>
    <scope>NUCLEOTIDE SEQUENCE</scope>
    <source>
        <strain evidence="1">PSN324</strain>
    </source>
</reference>
<comment type="caution">
    <text evidence="1">The sequence shown here is derived from an EMBL/GenBank/DDBJ whole genome shotgun (WGS) entry which is preliminary data.</text>
</comment>
<evidence type="ECO:0000313" key="1">
    <source>
        <dbReference type="EMBL" id="KAK4458266.1"/>
    </source>
</evidence>
<sequence>MIILSFLIFVLDAANGPSYLFFVFDMKKKLKLNFSDLNYWGLFCWSTTNLPPLPLSGVSNTPLSSINPANPLIYSKNHNRYI</sequence>
<protein>
    <submittedName>
        <fullName evidence="1">Uncharacterized protein</fullName>
    </submittedName>
</protein>
<accession>A0AAV9HED7</accession>
<organism evidence="1 2">
    <name type="scientific">Cladorrhinum samala</name>
    <dbReference type="NCBI Taxonomy" id="585594"/>
    <lineage>
        <taxon>Eukaryota</taxon>
        <taxon>Fungi</taxon>
        <taxon>Dikarya</taxon>
        <taxon>Ascomycota</taxon>
        <taxon>Pezizomycotina</taxon>
        <taxon>Sordariomycetes</taxon>
        <taxon>Sordariomycetidae</taxon>
        <taxon>Sordariales</taxon>
        <taxon>Podosporaceae</taxon>
        <taxon>Cladorrhinum</taxon>
    </lineage>
</organism>
<keyword evidence="2" id="KW-1185">Reference proteome</keyword>
<proteinExistence type="predicted"/>
<gene>
    <name evidence="1" type="ORF">QBC42DRAFT_25584</name>
</gene>
<name>A0AAV9HED7_9PEZI</name>